<gene>
    <name evidence="2" type="ORF">I2501_01580</name>
</gene>
<evidence type="ECO:0000313" key="2">
    <source>
        <dbReference type="EMBL" id="MBF9066728.1"/>
    </source>
</evidence>
<sequence>METANTNQGPDDADGQREQGGQQWRVEFDAEVAFANGGGLQTQGFRLDVPGPDLGDDEIAELLVRHLGLLMVDTVRISDRRTLREPHKGGRGTVGAAAQSTDAQATNAPATARRIVDLSHAIRHGMVTYPGLPAPEISDHLSREASHDHYAPGTEFQIGRISMVANTGTYLDSPFHRFGDAPDLAGLPLDGLVDLDGLVIRVLGAQDRAVDRNALLPHQVTGRAVLIHTGWDRHWGTDRYGSGGHPFLTAQAAAWLAEQRPALVGIDSVNLDDTDDPTRPAHTALLAAGIPVVEHLTGLQQLPTDAFRFHAAPPAVEGMGTFPVRAYAVLRGN</sequence>
<dbReference type="Pfam" id="PF04199">
    <property type="entry name" value="Cyclase"/>
    <property type="match status" value="1"/>
</dbReference>
<feature type="region of interest" description="Disordered" evidence="1">
    <location>
        <begin position="1"/>
        <end position="22"/>
    </location>
</feature>
<protein>
    <submittedName>
        <fullName evidence="2">Cyclase family protein</fullName>
    </submittedName>
</protein>
<comment type="caution">
    <text evidence="2">The sequence shown here is derived from an EMBL/GenBank/DDBJ whole genome shotgun (WGS) entry which is preliminary data.</text>
</comment>
<dbReference type="SUPFAM" id="SSF102198">
    <property type="entry name" value="Putative cyclase"/>
    <property type="match status" value="1"/>
</dbReference>
<dbReference type="PANTHER" id="PTHR31118:SF32">
    <property type="entry name" value="KYNURENINE FORMAMIDASE"/>
    <property type="match status" value="1"/>
</dbReference>
<proteinExistence type="predicted"/>
<feature type="compositionally biased region" description="Polar residues" evidence="1">
    <location>
        <begin position="98"/>
        <end position="109"/>
    </location>
</feature>
<evidence type="ECO:0000256" key="1">
    <source>
        <dbReference type="SAM" id="MobiDB-lite"/>
    </source>
</evidence>
<dbReference type="RefSeq" id="WP_196191916.1">
    <property type="nucleotide sequence ID" value="NZ_JADPRT010000001.1"/>
</dbReference>
<dbReference type="Proteomes" id="UP000657385">
    <property type="component" value="Unassembled WGS sequence"/>
</dbReference>
<dbReference type="Gene3D" id="3.50.30.50">
    <property type="entry name" value="Putative cyclase"/>
    <property type="match status" value="1"/>
</dbReference>
<name>A0A931B2C7_9ACTN</name>
<organism evidence="2 3">
    <name type="scientific">Streptacidiphilus fuscans</name>
    <dbReference type="NCBI Taxonomy" id="2789292"/>
    <lineage>
        <taxon>Bacteria</taxon>
        <taxon>Bacillati</taxon>
        <taxon>Actinomycetota</taxon>
        <taxon>Actinomycetes</taxon>
        <taxon>Kitasatosporales</taxon>
        <taxon>Streptomycetaceae</taxon>
        <taxon>Streptacidiphilus</taxon>
    </lineage>
</organism>
<dbReference type="AlphaFoldDB" id="A0A931B2C7"/>
<dbReference type="GO" id="GO:0004061">
    <property type="term" value="F:arylformamidase activity"/>
    <property type="evidence" value="ECO:0007669"/>
    <property type="project" value="InterPro"/>
</dbReference>
<accession>A0A931B2C7</accession>
<dbReference type="InterPro" id="IPR007325">
    <property type="entry name" value="KFase/CYL"/>
</dbReference>
<evidence type="ECO:0000313" key="3">
    <source>
        <dbReference type="Proteomes" id="UP000657385"/>
    </source>
</evidence>
<dbReference type="EMBL" id="JADPRT010000001">
    <property type="protein sequence ID" value="MBF9066728.1"/>
    <property type="molecule type" value="Genomic_DNA"/>
</dbReference>
<reference evidence="2" key="1">
    <citation type="submission" date="2020-11" db="EMBL/GenBank/DDBJ databases">
        <title>Isolation and identification of active actinomycetes.</title>
        <authorList>
            <person name="Yu B."/>
        </authorList>
    </citation>
    <scope>NUCLEOTIDE SEQUENCE</scope>
    <source>
        <strain evidence="2">NEAU-YB345</strain>
    </source>
</reference>
<dbReference type="PANTHER" id="PTHR31118">
    <property type="entry name" value="CYCLASE-LIKE PROTEIN 2"/>
    <property type="match status" value="1"/>
</dbReference>
<dbReference type="GO" id="GO:0019441">
    <property type="term" value="P:L-tryptophan catabolic process to kynurenine"/>
    <property type="evidence" value="ECO:0007669"/>
    <property type="project" value="InterPro"/>
</dbReference>
<keyword evidence="3" id="KW-1185">Reference proteome</keyword>
<dbReference type="InterPro" id="IPR037175">
    <property type="entry name" value="KFase_sf"/>
</dbReference>
<feature type="region of interest" description="Disordered" evidence="1">
    <location>
        <begin position="83"/>
        <end position="109"/>
    </location>
</feature>